<dbReference type="PROSITE" id="PS51257">
    <property type="entry name" value="PROKAR_LIPOPROTEIN"/>
    <property type="match status" value="1"/>
</dbReference>
<dbReference type="PATRIC" id="fig|1346330.5.peg.1557"/>
<dbReference type="Proteomes" id="UP000016584">
    <property type="component" value="Unassembled WGS sequence"/>
</dbReference>
<dbReference type="STRING" id="1346330.M472_14200"/>
<gene>
    <name evidence="1" type="ORF">M472_14200</name>
</gene>
<name>U2HWJ6_9SPHI</name>
<dbReference type="RefSeq" id="WP_021069739.1">
    <property type="nucleotide sequence ID" value="NZ_ATDL01000012.1"/>
</dbReference>
<evidence type="ECO:0000313" key="2">
    <source>
        <dbReference type="Proteomes" id="UP000016584"/>
    </source>
</evidence>
<dbReference type="OrthoDB" id="1270777at2"/>
<dbReference type="EMBL" id="ATDL01000012">
    <property type="protein sequence ID" value="ERJ59917.1"/>
    <property type="molecule type" value="Genomic_DNA"/>
</dbReference>
<organism evidence="1 2">
    <name type="scientific">Sphingobacterium paucimobilis HER1398</name>
    <dbReference type="NCBI Taxonomy" id="1346330"/>
    <lineage>
        <taxon>Bacteria</taxon>
        <taxon>Pseudomonadati</taxon>
        <taxon>Bacteroidota</taxon>
        <taxon>Sphingobacteriia</taxon>
        <taxon>Sphingobacteriales</taxon>
        <taxon>Sphingobacteriaceae</taxon>
        <taxon>Sphingobacterium</taxon>
    </lineage>
</organism>
<reference evidence="1 2" key="1">
    <citation type="journal article" date="2013" name="Genome Announc.">
        <title>The Draft Genome Sequence of Sphingomonas paucimobilis Strain HER1398 (Proteobacteria), Host to the Giant PAU Phage, Indicates That It Is a Member of the Genus Sphingobacterium (Bacteroidetes).</title>
        <authorList>
            <person name="White R.A.III."/>
            <person name="Suttle C.A."/>
        </authorList>
    </citation>
    <scope>NUCLEOTIDE SEQUENCE [LARGE SCALE GENOMIC DNA]</scope>
    <source>
        <strain evidence="1 2">HER1398</strain>
    </source>
</reference>
<dbReference type="eggNOG" id="ENOG502ZNSZ">
    <property type="taxonomic scope" value="Bacteria"/>
</dbReference>
<proteinExistence type="predicted"/>
<protein>
    <submittedName>
        <fullName evidence="1">Uncharacterized protein</fullName>
    </submittedName>
</protein>
<evidence type="ECO:0000313" key="1">
    <source>
        <dbReference type="EMBL" id="ERJ59917.1"/>
    </source>
</evidence>
<dbReference type="AlphaFoldDB" id="U2HWJ6"/>
<accession>U2HWJ6</accession>
<sequence length="98" mass="11361">MFRSIRYLTFITVFFSCGAKHEEKNIQWYHAQVIEQLEPQGDSVYRVQIGIMASSFWLTTDTKHFSKHLSLLENSLTNRKALDIGVENGSNKIILIKK</sequence>
<keyword evidence="2" id="KW-1185">Reference proteome</keyword>
<comment type="caution">
    <text evidence="1">The sequence shown here is derived from an EMBL/GenBank/DDBJ whole genome shotgun (WGS) entry which is preliminary data.</text>
</comment>